<dbReference type="EMBL" id="CBSX010000091">
    <property type="protein sequence ID" value="CDH05220.1"/>
    <property type="molecule type" value="Genomic_DNA"/>
</dbReference>
<reference evidence="1" key="1">
    <citation type="submission" date="2013-07" db="EMBL/GenBank/DDBJ databases">
        <title>Sub-species coevolution in mutualistic symbiosis.</title>
        <authorList>
            <person name="Murfin K."/>
            <person name="Klassen J."/>
            <person name="Lee M."/>
            <person name="Forst S."/>
            <person name="Stock P."/>
            <person name="Goodrich-Blair H."/>
        </authorList>
    </citation>
    <scope>NUCLEOTIDE SEQUENCE [LARGE SCALE GENOMIC DNA]</scope>
    <source>
        <strain evidence="1">Oregonense</strain>
    </source>
</reference>
<dbReference type="Proteomes" id="UP000028483">
    <property type="component" value="Unassembled WGS sequence"/>
</dbReference>
<gene>
    <name evidence="1" type="ORF">XBO1_1800005</name>
</gene>
<accession>A0A077P2F8</accession>
<comment type="caution">
    <text evidence="1">The sequence shown here is derived from an EMBL/GenBank/DDBJ whole genome shotgun (WGS) entry which is preliminary data.</text>
</comment>
<proteinExistence type="predicted"/>
<dbReference type="HOGENOM" id="CLU_215041_0_0_6"/>
<dbReference type="AlphaFoldDB" id="A0A077P2F8"/>
<protein>
    <submittedName>
        <fullName evidence="1">Uncharacterized protein</fullName>
    </submittedName>
</protein>
<organism evidence="1">
    <name type="scientific">Xenorhabdus bovienii str. oregonense</name>
    <dbReference type="NCBI Taxonomy" id="1398202"/>
    <lineage>
        <taxon>Bacteria</taxon>
        <taxon>Pseudomonadati</taxon>
        <taxon>Pseudomonadota</taxon>
        <taxon>Gammaproteobacteria</taxon>
        <taxon>Enterobacterales</taxon>
        <taxon>Morganellaceae</taxon>
        <taxon>Xenorhabdus</taxon>
    </lineage>
</organism>
<sequence>MVSEHVNISLFHVLLTLYITDIRIDYNTCNAIRPNEFQPY</sequence>
<name>A0A077P2F8_XENBV</name>
<evidence type="ECO:0000313" key="1">
    <source>
        <dbReference type="EMBL" id="CDH05220.1"/>
    </source>
</evidence>